<keyword evidence="2" id="KW-1185">Reference proteome</keyword>
<sequence>MKMENKEKMKQGKKWDEIDILEYLLTEEEIINIVKILISDEKTNG</sequence>
<dbReference type="Proteomes" id="UP000006662">
    <property type="component" value="Segment"/>
</dbReference>
<organism evidence="1 2">
    <name type="scientific">Lactococcus phage 712</name>
    <dbReference type="NCBI Taxonomy" id="2892346"/>
    <lineage>
        <taxon>Viruses</taxon>
        <taxon>Duplodnaviria</taxon>
        <taxon>Heunggongvirae</taxon>
        <taxon>Uroviricota</taxon>
        <taxon>Caudoviricetes</taxon>
        <taxon>Skunavirus</taxon>
        <taxon>Skunavirus sv712</taxon>
    </lineage>
</organism>
<dbReference type="RefSeq" id="YP_764310.1">
    <property type="nucleotide sequence ID" value="NC_008370.1"/>
</dbReference>
<proteinExistence type="predicted"/>
<protein>
    <submittedName>
        <fullName evidence="1">Uncharacterized protein</fullName>
    </submittedName>
</protein>
<dbReference type="GeneID" id="5141563"/>
<name>Q09WQ4_9CAUD</name>
<dbReference type="EMBL" id="DQ227763">
    <property type="protein sequence ID" value="ABB77617.1"/>
    <property type="molecule type" value="Genomic_DNA"/>
</dbReference>
<evidence type="ECO:0000313" key="1">
    <source>
        <dbReference type="EMBL" id="ABB77617.1"/>
    </source>
</evidence>
<reference evidence="1 2" key="1">
    <citation type="journal article" date="2006" name="FEMS Microbiol. Lett.">
        <title>Sequence and comparative genomic analysis of lactococcal bacteriophages jj50, 712 and P008: evolutionary insights into the 936 phage species.</title>
        <authorList>
            <person name="Mahony J."/>
            <person name="Deveau H."/>
            <person name="Mc Grath S."/>
            <person name="Ventura M."/>
            <person name="Canchaya C."/>
            <person name="Moineau S."/>
            <person name="Fitzgerald G.F."/>
            <person name="van Sinderen D."/>
        </authorList>
    </citation>
    <scope>NUCLEOTIDE SEQUENCE</scope>
</reference>
<dbReference type="KEGG" id="vg:5141563"/>
<evidence type="ECO:0000313" key="2">
    <source>
        <dbReference type="Proteomes" id="UP000006662"/>
    </source>
</evidence>
<accession>Q09WQ4</accession>